<dbReference type="RefSeq" id="WP_185387945.1">
    <property type="nucleotide sequence ID" value="NZ_JAARQN010000001.1"/>
</dbReference>
<dbReference type="InterPro" id="IPR036873">
    <property type="entry name" value="Rhodanese-like_dom_sf"/>
</dbReference>
<evidence type="ECO:0000259" key="2">
    <source>
        <dbReference type="PROSITE" id="PS50206"/>
    </source>
</evidence>
<dbReference type="GO" id="GO:0006400">
    <property type="term" value="P:tRNA modification"/>
    <property type="evidence" value="ECO:0007669"/>
    <property type="project" value="UniProtKB-UniRule"/>
</dbReference>
<sequence>MSSYQVLLYYKYTTIDNPEQFAAEHLAMCKEIGLKGRILVAEEGINGTVSGTIEETEKYIEAMHADARFADMVFKIDAADKHAFQKMHVRPRPEIVSLSLENDVNPLETTGNYMEPEEFREALKDENTVILDARNDYEFDLGHFRGAIRPDIETFRDLPEWVEENREMFEDKKIVTYCTGGIRCEKFSGWLKTAGFEDVSQLHGGIATYGKDETVKGDLWDGMMYVFDERIAVPINRVDHTIVGKDYFDGTPCERYINCANPYCNKQILASEENEEKYLRSCSHECRTHPANLYVKKHALSPEDLEARLAGLETPMTAK</sequence>
<dbReference type="CDD" id="cd01518">
    <property type="entry name" value="RHOD_YceA"/>
    <property type="match status" value="1"/>
</dbReference>
<feature type="domain" description="Rhodanese" evidence="2">
    <location>
        <begin position="124"/>
        <end position="214"/>
    </location>
</feature>
<dbReference type="InterPro" id="IPR040503">
    <property type="entry name" value="TRHO_N"/>
</dbReference>
<dbReference type="InterPro" id="IPR001763">
    <property type="entry name" value="Rhodanese-like_dom"/>
</dbReference>
<name>A0A841YV06_9LIST</name>
<comment type="caution">
    <text evidence="3">The sequence shown here is derived from an EMBL/GenBank/DDBJ whole genome shotgun (WGS) entry which is preliminary data.</text>
</comment>
<evidence type="ECO:0000313" key="4">
    <source>
        <dbReference type="Proteomes" id="UP000569903"/>
    </source>
</evidence>
<keyword evidence="1" id="KW-0819">tRNA processing</keyword>
<dbReference type="EC" id="1.14.-.-" evidence="1"/>
<dbReference type="PANTHER" id="PTHR43268">
    <property type="entry name" value="THIOSULFATE SULFURTRANSFERASE/RHODANESE-LIKE DOMAIN-CONTAINING PROTEIN 2"/>
    <property type="match status" value="1"/>
</dbReference>
<dbReference type="PANTHER" id="PTHR43268:SF3">
    <property type="entry name" value="RHODANESE-LIKE DOMAIN-CONTAINING PROTEIN 7-RELATED"/>
    <property type="match status" value="1"/>
</dbReference>
<dbReference type="SUPFAM" id="SSF52821">
    <property type="entry name" value="Rhodanese/Cell cycle control phosphatase"/>
    <property type="match status" value="1"/>
</dbReference>
<keyword evidence="1" id="KW-0560">Oxidoreductase</keyword>
<gene>
    <name evidence="1" type="primary">trhO</name>
    <name evidence="3" type="ORF">HB850_01630</name>
</gene>
<dbReference type="AlphaFoldDB" id="A0A841YV06"/>
<reference evidence="3 4" key="1">
    <citation type="submission" date="2020-03" db="EMBL/GenBank/DDBJ databases">
        <title>Soil Listeria distribution.</title>
        <authorList>
            <person name="Liao J."/>
            <person name="Wiedmann M."/>
        </authorList>
    </citation>
    <scope>NUCLEOTIDE SEQUENCE [LARGE SCALE GENOMIC DNA]</scope>
    <source>
        <strain evidence="3 4">FSL L7-1614</strain>
    </source>
</reference>
<dbReference type="GO" id="GO:0016705">
    <property type="term" value="F:oxidoreductase activity, acting on paired donors, with incorporation or reduction of molecular oxygen"/>
    <property type="evidence" value="ECO:0007669"/>
    <property type="project" value="UniProtKB-UniRule"/>
</dbReference>
<dbReference type="InterPro" id="IPR022111">
    <property type="entry name" value="Rhodanese_C"/>
</dbReference>
<dbReference type="InterPro" id="IPR020936">
    <property type="entry name" value="TrhO"/>
</dbReference>
<dbReference type="HAMAP" id="MF_00469">
    <property type="entry name" value="TrhO"/>
    <property type="match status" value="1"/>
</dbReference>
<dbReference type="Gene3D" id="3.40.250.10">
    <property type="entry name" value="Rhodanese-like domain"/>
    <property type="match status" value="1"/>
</dbReference>
<comment type="catalytic activity">
    <reaction evidence="1">
        <text>uridine(34) in tRNA + AH2 + O2 = 5-hydroxyuridine(34) in tRNA + A + H2O</text>
        <dbReference type="Rhea" id="RHEA:64224"/>
        <dbReference type="Rhea" id="RHEA-COMP:11727"/>
        <dbReference type="Rhea" id="RHEA-COMP:13381"/>
        <dbReference type="ChEBI" id="CHEBI:13193"/>
        <dbReference type="ChEBI" id="CHEBI:15377"/>
        <dbReference type="ChEBI" id="CHEBI:15379"/>
        <dbReference type="ChEBI" id="CHEBI:17499"/>
        <dbReference type="ChEBI" id="CHEBI:65315"/>
        <dbReference type="ChEBI" id="CHEBI:136877"/>
    </reaction>
</comment>
<dbReference type="NCBIfam" id="NF001135">
    <property type="entry name" value="PRK00142.1-3"/>
    <property type="match status" value="1"/>
</dbReference>
<organism evidence="3 4">
    <name type="scientific">Listeria newyorkensis</name>
    <dbReference type="NCBI Taxonomy" id="1497681"/>
    <lineage>
        <taxon>Bacteria</taxon>
        <taxon>Bacillati</taxon>
        <taxon>Bacillota</taxon>
        <taxon>Bacilli</taxon>
        <taxon>Bacillales</taxon>
        <taxon>Listeriaceae</taxon>
        <taxon>Listeria</taxon>
    </lineage>
</organism>
<accession>A0A841YV06</accession>
<dbReference type="SMART" id="SM00450">
    <property type="entry name" value="RHOD"/>
    <property type="match status" value="1"/>
</dbReference>
<dbReference type="Gene3D" id="3.30.70.100">
    <property type="match status" value="1"/>
</dbReference>
<comment type="function">
    <text evidence="1">Catalyzes oxygen-dependent 5-hydroxyuridine (ho5U) modification at position 34 in tRNAs.</text>
</comment>
<dbReference type="Pfam" id="PF00581">
    <property type="entry name" value="Rhodanese"/>
    <property type="match status" value="1"/>
</dbReference>
<evidence type="ECO:0000256" key="1">
    <source>
        <dbReference type="HAMAP-Rule" id="MF_00469"/>
    </source>
</evidence>
<comment type="similarity">
    <text evidence="1">Belongs to the TrhO family.</text>
</comment>
<proteinExistence type="inferred from homology"/>
<protein>
    <recommendedName>
        <fullName evidence="1">tRNA uridine(34) hydroxylase</fullName>
        <ecNumber evidence="1">1.14.-.-</ecNumber>
    </recommendedName>
    <alternativeName>
        <fullName evidence="1">tRNA hydroxylation protein O</fullName>
    </alternativeName>
</protein>
<dbReference type="EMBL" id="JAARQN010000001">
    <property type="protein sequence ID" value="MBC1456436.1"/>
    <property type="molecule type" value="Genomic_DNA"/>
</dbReference>
<dbReference type="Proteomes" id="UP000569903">
    <property type="component" value="Unassembled WGS sequence"/>
</dbReference>
<dbReference type="Pfam" id="PF17773">
    <property type="entry name" value="UPF0176_N"/>
    <property type="match status" value="1"/>
</dbReference>
<evidence type="ECO:0000313" key="3">
    <source>
        <dbReference type="EMBL" id="MBC1456436.1"/>
    </source>
</evidence>
<keyword evidence="3" id="KW-0808">Transferase</keyword>
<dbReference type="Pfam" id="PF12368">
    <property type="entry name" value="Rhodanese_C"/>
    <property type="match status" value="1"/>
</dbReference>
<dbReference type="GO" id="GO:0016740">
    <property type="term" value="F:transferase activity"/>
    <property type="evidence" value="ECO:0007669"/>
    <property type="project" value="UniProtKB-KW"/>
</dbReference>
<dbReference type="PROSITE" id="PS50206">
    <property type="entry name" value="RHODANESE_3"/>
    <property type="match status" value="1"/>
</dbReference>